<dbReference type="GO" id="GO:0043565">
    <property type="term" value="F:sequence-specific DNA binding"/>
    <property type="evidence" value="ECO:0007669"/>
    <property type="project" value="InterPro"/>
</dbReference>
<dbReference type="STRING" id="1293890.TALK_08645"/>
<proteinExistence type="predicted"/>
<dbReference type="SUPFAM" id="SSF46689">
    <property type="entry name" value="Homeodomain-like"/>
    <property type="match status" value="2"/>
</dbReference>
<dbReference type="OrthoDB" id="9806208at2"/>
<dbReference type="SMART" id="SM00342">
    <property type="entry name" value="HTH_ARAC"/>
    <property type="match status" value="1"/>
</dbReference>
<dbReference type="EMBL" id="JFKB01000005">
    <property type="protein sequence ID" value="OSQ48336.1"/>
    <property type="molecule type" value="Genomic_DNA"/>
</dbReference>
<dbReference type="RefSeq" id="WP_085617893.1">
    <property type="nucleotide sequence ID" value="NZ_JFKB01000005.1"/>
</dbReference>
<keyword evidence="2" id="KW-0238">DNA-binding</keyword>
<comment type="caution">
    <text evidence="6">The sequence shown here is derived from an EMBL/GenBank/DDBJ whole genome shotgun (WGS) entry which is preliminary data.</text>
</comment>
<accession>A0A1Y2LBZ7</accession>
<keyword evidence="7" id="KW-1185">Reference proteome</keyword>
<dbReference type="InterPro" id="IPR009057">
    <property type="entry name" value="Homeodomain-like_sf"/>
</dbReference>
<reference evidence="6 7" key="1">
    <citation type="submission" date="2014-03" db="EMBL/GenBank/DDBJ databases">
        <title>The draft genome sequence of Thalassospira alkalitolerans JCM 18968.</title>
        <authorList>
            <person name="Lai Q."/>
            <person name="Shao Z."/>
        </authorList>
    </citation>
    <scope>NUCLEOTIDE SEQUENCE [LARGE SCALE GENOMIC DNA]</scope>
    <source>
        <strain evidence="6 7">JCM 18968</strain>
    </source>
</reference>
<dbReference type="PROSITE" id="PS01124">
    <property type="entry name" value="HTH_ARAC_FAMILY_2"/>
    <property type="match status" value="1"/>
</dbReference>
<evidence type="ECO:0000256" key="4">
    <source>
        <dbReference type="ARBA" id="ARBA00023163"/>
    </source>
</evidence>
<evidence type="ECO:0000256" key="1">
    <source>
        <dbReference type="ARBA" id="ARBA00023015"/>
    </source>
</evidence>
<dbReference type="PANTHER" id="PTHR46796">
    <property type="entry name" value="HTH-TYPE TRANSCRIPTIONAL ACTIVATOR RHAS-RELATED"/>
    <property type="match status" value="1"/>
</dbReference>
<dbReference type="SUPFAM" id="SSF51215">
    <property type="entry name" value="Regulatory protein AraC"/>
    <property type="match status" value="1"/>
</dbReference>
<dbReference type="PRINTS" id="PR00032">
    <property type="entry name" value="HTHARAC"/>
</dbReference>
<dbReference type="InterPro" id="IPR020449">
    <property type="entry name" value="Tscrpt_reg_AraC-type_HTH"/>
</dbReference>
<dbReference type="Pfam" id="PF12833">
    <property type="entry name" value="HTH_18"/>
    <property type="match status" value="1"/>
</dbReference>
<dbReference type="Gene3D" id="1.10.10.60">
    <property type="entry name" value="Homeodomain-like"/>
    <property type="match status" value="2"/>
</dbReference>
<dbReference type="InterPro" id="IPR018060">
    <property type="entry name" value="HTH_AraC"/>
</dbReference>
<dbReference type="InterPro" id="IPR018062">
    <property type="entry name" value="HTH_AraC-typ_CS"/>
</dbReference>
<gene>
    <name evidence="6" type="ORF">TALK_08645</name>
</gene>
<evidence type="ECO:0000259" key="5">
    <source>
        <dbReference type="PROSITE" id="PS01124"/>
    </source>
</evidence>
<keyword evidence="3" id="KW-0010">Activator</keyword>
<dbReference type="AlphaFoldDB" id="A0A1Y2LBZ7"/>
<organism evidence="6 7">
    <name type="scientific">Thalassospira alkalitolerans</name>
    <dbReference type="NCBI Taxonomy" id="1293890"/>
    <lineage>
        <taxon>Bacteria</taxon>
        <taxon>Pseudomonadati</taxon>
        <taxon>Pseudomonadota</taxon>
        <taxon>Alphaproteobacteria</taxon>
        <taxon>Rhodospirillales</taxon>
        <taxon>Thalassospiraceae</taxon>
        <taxon>Thalassospira</taxon>
    </lineage>
</organism>
<dbReference type="Proteomes" id="UP000193396">
    <property type="component" value="Unassembled WGS sequence"/>
</dbReference>
<sequence length="313" mass="35243">MTYSSVPAPAKESDLPARTSPEGLERFMQTHSLLGGNNAAWKDVYIQIFSHQKVKAPFLVPSVAEPMIVWVINGAATVEERELGGKWMSTDVRVGDFFLTQSPAPYEMRWESHGDQPFQVMHVYLSIPLIKTVARDLLGQGKSHVTLPDISGAHDETISQLLHLINQEIQAPQPENHLYIQGIAQSLAVHLIRKYAQTDTRKPADGPRLPAFKLRRVQAYMETHLDEKFDLGKCAREAGSSTYHFSRLFKKSAGTSPSQYFIHQKMAKAQQLLLETNMSILEIALAVGYESPGHFSQVFKRETGLSPREYRRD</sequence>
<dbReference type="PANTHER" id="PTHR46796:SF6">
    <property type="entry name" value="ARAC SUBFAMILY"/>
    <property type="match status" value="1"/>
</dbReference>
<protein>
    <submittedName>
        <fullName evidence="6">AraC family transcriptional regulator</fullName>
    </submittedName>
</protein>
<dbReference type="InterPro" id="IPR050204">
    <property type="entry name" value="AraC_XylS_family_regulators"/>
</dbReference>
<evidence type="ECO:0000256" key="2">
    <source>
        <dbReference type="ARBA" id="ARBA00023125"/>
    </source>
</evidence>
<evidence type="ECO:0000313" key="7">
    <source>
        <dbReference type="Proteomes" id="UP000193396"/>
    </source>
</evidence>
<dbReference type="InterPro" id="IPR037923">
    <property type="entry name" value="HTH-like"/>
</dbReference>
<evidence type="ECO:0000256" key="3">
    <source>
        <dbReference type="ARBA" id="ARBA00023159"/>
    </source>
</evidence>
<evidence type="ECO:0000313" key="6">
    <source>
        <dbReference type="EMBL" id="OSQ48336.1"/>
    </source>
</evidence>
<name>A0A1Y2LBZ7_9PROT</name>
<feature type="domain" description="HTH araC/xylS-type" evidence="5">
    <location>
        <begin position="215"/>
        <end position="313"/>
    </location>
</feature>
<keyword evidence="1" id="KW-0805">Transcription regulation</keyword>
<keyword evidence="4" id="KW-0804">Transcription</keyword>
<dbReference type="PROSITE" id="PS00041">
    <property type="entry name" value="HTH_ARAC_FAMILY_1"/>
    <property type="match status" value="1"/>
</dbReference>
<dbReference type="GO" id="GO:0003700">
    <property type="term" value="F:DNA-binding transcription factor activity"/>
    <property type="evidence" value="ECO:0007669"/>
    <property type="project" value="InterPro"/>
</dbReference>